<evidence type="ECO:0000313" key="3">
    <source>
        <dbReference type="Proteomes" id="UP001283341"/>
    </source>
</evidence>
<feature type="region of interest" description="Disordered" evidence="1">
    <location>
        <begin position="1"/>
        <end position="35"/>
    </location>
</feature>
<protein>
    <submittedName>
        <fullName evidence="2">Uncharacterized protein</fullName>
    </submittedName>
</protein>
<comment type="caution">
    <text evidence="2">The sequence shown here is derived from an EMBL/GenBank/DDBJ whole genome shotgun (WGS) entry which is preliminary data.</text>
</comment>
<gene>
    <name evidence="2" type="ORF">B0H66DRAFT_607495</name>
</gene>
<proteinExistence type="predicted"/>
<dbReference type="AlphaFoldDB" id="A0AAE0M0C7"/>
<reference evidence="2" key="2">
    <citation type="submission" date="2023-06" db="EMBL/GenBank/DDBJ databases">
        <authorList>
            <consortium name="Lawrence Berkeley National Laboratory"/>
            <person name="Haridas S."/>
            <person name="Hensen N."/>
            <person name="Bonometti L."/>
            <person name="Westerberg I."/>
            <person name="Brannstrom I.O."/>
            <person name="Guillou S."/>
            <person name="Cros-Aarteil S."/>
            <person name="Calhoun S."/>
            <person name="Kuo A."/>
            <person name="Mondo S."/>
            <person name="Pangilinan J."/>
            <person name="Riley R."/>
            <person name="Labutti K."/>
            <person name="Andreopoulos B."/>
            <person name="Lipzen A."/>
            <person name="Chen C."/>
            <person name="Yanf M."/>
            <person name="Daum C."/>
            <person name="Ng V."/>
            <person name="Clum A."/>
            <person name="Steindorff A."/>
            <person name="Ohm R."/>
            <person name="Martin F."/>
            <person name="Silar P."/>
            <person name="Natvig D."/>
            <person name="Lalanne C."/>
            <person name="Gautier V."/>
            <person name="Ament-Velasquez S.L."/>
            <person name="Kruys A."/>
            <person name="Hutchinson M.I."/>
            <person name="Powell A.J."/>
            <person name="Barry K."/>
            <person name="Miller A.N."/>
            <person name="Grigoriev I.V."/>
            <person name="Debuchy R."/>
            <person name="Gladieux P."/>
            <person name="Thoren M.H."/>
            <person name="Johannesson H."/>
        </authorList>
    </citation>
    <scope>NUCLEOTIDE SEQUENCE</scope>
    <source>
        <strain evidence="2">CBS 118394</strain>
    </source>
</reference>
<reference evidence="2" key="1">
    <citation type="journal article" date="2023" name="Mol. Phylogenet. Evol.">
        <title>Genome-scale phylogeny and comparative genomics of the fungal order Sordariales.</title>
        <authorList>
            <person name="Hensen N."/>
            <person name="Bonometti L."/>
            <person name="Westerberg I."/>
            <person name="Brannstrom I.O."/>
            <person name="Guillou S."/>
            <person name="Cros-Aarteil S."/>
            <person name="Calhoun S."/>
            <person name="Haridas S."/>
            <person name="Kuo A."/>
            <person name="Mondo S."/>
            <person name="Pangilinan J."/>
            <person name="Riley R."/>
            <person name="LaButti K."/>
            <person name="Andreopoulos B."/>
            <person name="Lipzen A."/>
            <person name="Chen C."/>
            <person name="Yan M."/>
            <person name="Daum C."/>
            <person name="Ng V."/>
            <person name="Clum A."/>
            <person name="Steindorff A."/>
            <person name="Ohm R.A."/>
            <person name="Martin F."/>
            <person name="Silar P."/>
            <person name="Natvig D.O."/>
            <person name="Lalanne C."/>
            <person name="Gautier V."/>
            <person name="Ament-Velasquez S.L."/>
            <person name="Kruys A."/>
            <person name="Hutchinson M.I."/>
            <person name="Powell A.J."/>
            <person name="Barry K."/>
            <person name="Miller A.N."/>
            <person name="Grigoriev I.V."/>
            <person name="Debuchy R."/>
            <person name="Gladieux P."/>
            <person name="Hiltunen Thoren M."/>
            <person name="Johannesson H."/>
        </authorList>
    </citation>
    <scope>NUCLEOTIDE SEQUENCE</scope>
    <source>
        <strain evidence="2">CBS 118394</strain>
    </source>
</reference>
<accession>A0AAE0M0C7</accession>
<keyword evidence="3" id="KW-1185">Reference proteome</keyword>
<dbReference type="Proteomes" id="UP001283341">
    <property type="component" value="Unassembled WGS sequence"/>
</dbReference>
<evidence type="ECO:0000256" key="1">
    <source>
        <dbReference type="SAM" id="MobiDB-lite"/>
    </source>
</evidence>
<sequence>MSSSRVRRGAPDADVPAAKRRRTGSGPNALPRRRQSLAQLDTIMEEPSPLAAAAAPARPVGPVSVFVAWATCPVVAPIPAPVAEPFVPGFPVIRVAVFPDQLIMVPVQPAPPPVARSFPVPETTIAVSGTVAPAPAPAPVAPVLAAAAPAPTGPRAIMVRFKVLDRPQAPLPAGRLHHLDAICVNAAAAAVPGPGPDNNNDGGVLDYLGLRGLRIDYSRDVLIVEDLHPALAWLFANSFAGPAGFVSFLSRAMAQFSVLRWVARFRRVVVPASMAVCHVLRELDGQFYRRLPPAGGEAGGDEAEESVLRFLSVFGHQLAQTREMVFLCGVVNDGLSWGGLTALEMVDLTGDELAQMLEYAKGEFETGTRRVADVMGRADHNSIGTVEAIWGAAGVVDAVRVGAWVPYPLWTTGEGWVVNVSALLLVRQPGQYL</sequence>
<dbReference type="EMBL" id="JAUEDM010000007">
    <property type="protein sequence ID" value="KAK3314270.1"/>
    <property type="molecule type" value="Genomic_DNA"/>
</dbReference>
<name>A0AAE0M0C7_9PEZI</name>
<organism evidence="2 3">
    <name type="scientific">Apodospora peruviana</name>
    <dbReference type="NCBI Taxonomy" id="516989"/>
    <lineage>
        <taxon>Eukaryota</taxon>
        <taxon>Fungi</taxon>
        <taxon>Dikarya</taxon>
        <taxon>Ascomycota</taxon>
        <taxon>Pezizomycotina</taxon>
        <taxon>Sordariomycetes</taxon>
        <taxon>Sordariomycetidae</taxon>
        <taxon>Sordariales</taxon>
        <taxon>Lasiosphaeriaceae</taxon>
        <taxon>Apodospora</taxon>
    </lineage>
</organism>
<evidence type="ECO:0000313" key="2">
    <source>
        <dbReference type="EMBL" id="KAK3314270.1"/>
    </source>
</evidence>